<feature type="compositionally biased region" description="Low complexity" evidence="1">
    <location>
        <begin position="36"/>
        <end position="53"/>
    </location>
</feature>
<feature type="region of interest" description="Disordered" evidence="1">
    <location>
        <begin position="281"/>
        <end position="307"/>
    </location>
</feature>
<evidence type="ECO:0000256" key="1">
    <source>
        <dbReference type="SAM" id="MobiDB-lite"/>
    </source>
</evidence>
<gene>
    <name evidence="2" type="ordered locus">Os01g0327000</name>
</gene>
<organism evidence="2 3">
    <name type="scientific">Oryza sativa subsp. japonica</name>
    <name type="common">Rice</name>
    <dbReference type="NCBI Taxonomy" id="39947"/>
    <lineage>
        <taxon>Eukaryota</taxon>
        <taxon>Viridiplantae</taxon>
        <taxon>Streptophyta</taxon>
        <taxon>Embryophyta</taxon>
        <taxon>Tracheophyta</taxon>
        <taxon>Spermatophyta</taxon>
        <taxon>Magnoliopsida</taxon>
        <taxon>Liliopsida</taxon>
        <taxon>Poales</taxon>
        <taxon>Poaceae</taxon>
        <taxon>BOP clade</taxon>
        <taxon>Oryzoideae</taxon>
        <taxon>Oryzeae</taxon>
        <taxon>Oryzinae</taxon>
        <taxon>Oryza</taxon>
        <taxon>Oryza sativa</taxon>
    </lineage>
</organism>
<feature type="region of interest" description="Disordered" evidence="1">
    <location>
        <begin position="26"/>
        <end position="217"/>
    </location>
</feature>
<feature type="compositionally biased region" description="Basic and acidic residues" evidence="1">
    <location>
        <begin position="295"/>
        <end position="307"/>
    </location>
</feature>
<feature type="compositionally biased region" description="Low complexity" evidence="1">
    <location>
        <begin position="374"/>
        <end position="383"/>
    </location>
</feature>
<name>Q0JN58_ORYSJ</name>
<feature type="region of interest" description="Disordered" evidence="1">
    <location>
        <begin position="333"/>
        <end position="383"/>
    </location>
</feature>
<reference evidence="3" key="2">
    <citation type="journal article" date="2008" name="Nucleic Acids Res.">
        <title>The rice annotation project database (RAP-DB): 2008 update.</title>
        <authorList>
            <consortium name="The rice annotation project (RAP)"/>
        </authorList>
    </citation>
    <scope>GENOME REANNOTATION</scope>
    <source>
        <strain evidence="3">cv. Nipponbare</strain>
    </source>
</reference>
<evidence type="ECO:0000313" key="3">
    <source>
        <dbReference type="Proteomes" id="UP000000763"/>
    </source>
</evidence>
<proteinExistence type="predicted"/>
<protein>
    <submittedName>
        <fullName evidence="2">Os01g0327000 protein</fullName>
    </submittedName>
</protein>
<dbReference type="AlphaFoldDB" id="Q0JN58"/>
<feature type="non-terminal residue" evidence="2">
    <location>
        <position position="1"/>
    </location>
</feature>
<feature type="compositionally biased region" description="Basic residues" evidence="1">
    <location>
        <begin position="69"/>
        <end position="84"/>
    </location>
</feature>
<feature type="compositionally biased region" description="Basic and acidic residues" evidence="1">
    <location>
        <begin position="125"/>
        <end position="139"/>
    </location>
</feature>
<dbReference type="KEGG" id="dosa:Os01g0327000"/>
<sequence>VVSHSHHSTSLPVRACLAKRYGRSACGGRGGRRSGRVPAAAAGGEPRPAAGGVLQHQLPQCRDAGPAGRHQRLRQRLRHRRRPHPPPFPRLLRQRLRRVGAADVAQQHGGARRGAEQPQPPWLPGDRRRQGRRRAELRAHGVLRRHRRVRRPRQRQPHRRRLLPGPLRPPRRQRLRRPGRHRQPPPAHLHRRPARRQLRQQVAHRRGDGRPLRRPHRRPLLLLLLPRPHLEQHHPHRTYIDRSPATATATSRPLTISPLTYGSHGGGRCVRSCAGGHGAEPGVRGAAEGAVPVERVGDGDDGDRREHAGDAGQQLLQAAAAQPGALLLRQPAAGERDAGRVGEQLRGERDAVEGEVRRRHGQDGEHRGAHRQPGRGQAQLQRRQQPVILLRRRDGDVVPLLLRIHHVRRRGRVELIDDDVQPVWC</sequence>
<reference evidence="2 3" key="1">
    <citation type="journal article" date="2005" name="Nature">
        <title>The map-based sequence of the rice genome.</title>
        <authorList>
            <consortium name="International rice genome sequencing project (IRGSP)"/>
            <person name="Matsumoto T."/>
            <person name="Wu J."/>
            <person name="Kanamori H."/>
            <person name="Katayose Y."/>
            <person name="Fujisawa M."/>
            <person name="Namiki N."/>
            <person name="Mizuno H."/>
            <person name="Yamamoto K."/>
            <person name="Antonio B.A."/>
            <person name="Baba T."/>
            <person name="Sakata K."/>
            <person name="Nagamura Y."/>
            <person name="Aoki H."/>
            <person name="Arikawa K."/>
            <person name="Arita K."/>
            <person name="Bito T."/>
            <person name="Chiden Y."/>
            <person name="Fujitsuka N."/>
            <person name="Fukunaka R."/>
            <person name="Hamada M."/>
            <person name="Harada C."/>
            <person name="Hayashi A."/>
            <person name="Hijishita S."/>
            <person name="Honda M."/>
            <person name="Hosokawa S."/>
            <person name="Ichikawa Y."/>
            <person name="Idonuma A."/>
            <person name="Iijima M."/>
            <person name="Ikeda M."/>
            <person name="Ikeno M."/>
            <person name="Ito K."/>
            <person name="Ito S."/>
            <person name="Ito T."/>
            <person name="Ito Y."/>
            <person name="Ito Y."/>
            <person name="Iwabuchi A."/>
            <person name="Kamiya K."/>
            <person name="Karasawa W."/>
            <person name="Kurita K."/>
            <person name="Katagiri S."/>
            <person name="Kikuta A."/>
            <person name="Kobayashi H."/>
            <person name="Kobayashi N."/>
            <person name="Machita K."/>
            <person name="Maehara T."/>
            <person name="Masukawa M."/>
            <person name="Mizubayashi T."/>
            <person name="Mukai Y."/>
            <person name="Nagasaki H."/>
            <person name="Nagata Y."/>
            <person name="Naito S."/>
            <person name="Nakashima M."/>
            <person name="Nakama Y."/>
            <person name="Nakamichi Y."/>
            <person name="Nakamura M."/>
            <person name="Meguro A."/>
            <person name="Negishi M."/>
            <person name="Ohta I."/>
            <person name="Ohta T."/>
            <person name="Okamoto M."/>
            <person name="Ono N."/>
            <person name="Saji S."/>
            <person name="Sakaguchi M."/>
            <person name="Sakai K."/>
            <person name="Shibata M."/>
            <person name="Shimokawa T."/>
            <person name="Song J."/>
            <person name="Takazaki Y."/>
            <person name="Terasawa K."/>
            <person name="Tsugane M."/>
            <person name="Tsuji K."/>
            <person name="Ueda S."/>
            <person name="Waki K."/>
            <person name="Yamagata H."/>
            <person name="Yamamoto M."/>
            <person name="Yamamoto S."/>
            <person name="Yamane H."/>
            <person name="Yoshiki S."/>
            <person name="Yoshihara R."/>
            <person name="Yukawa K."/>
            <person name="Zhong H."/>
            <person name="Yano M."/>
            <person name="Yuan Q."/>
            <person name="Ouyang S."/>
            <person name="Liu J."/>
            <person name="Jones K.M."/>
            <person name="Gansberger K."/>
            <person name="Moffat K."/>
            <person name="Hill J."/>
            <person name="Bera J."/>
            <person name="Fadrosh D."/>
            <person name="Jin S."/>
            <person name="Johri S."/>
            <person name="Kim M."/>
            <person name="Overton L."/>
            <person name="Reardon M."/>
            <person name="Tsitrin T."/>
            <person name="Vuong H."/>
            <person name="Weaver B."/>
            <person name="Ciecko A."/>
            <person name="Tallon L."/>
            <person name="Jackson J."/>
            <person name="Pai G."/>
            <person name="Aken S.V."/>
            <person name="Utterback T."/>
            <person name="Reidmuller S."/>
            <person name="Feldblyum T."/>
            <person name="Hsiao J."/>
            <person name="Zismann V."/>
            <person name="Iobst S."/>
            <person name="de Vazeille A.R."/>
            <person name="Buell C.R."/>
            <person name="Ying K."/>
            <person name="Li Y."/>
            <person name="Lu T."/>
            <person name="Huang Y."/>
            <person name="Zhao Q."/>
            <person name="Feng Q."/>
            <person name="Zhang L."/>
            <person name="Zhu J."/>
            <person name="Weng Q."/>
            <person name="Mu J."/>
            <person name="Lu Y."/>
            <person name="Fan D."/>
            <person name="Liu Y."/>
            <person name="Guan J."/>
            <person name="Zhang Y."/>
            <person name="Yu S."/>
            <person name="Liu X."/>
            <person name="Zhang Y."/>
            <person name="Hong G."/>
            <person name="Han B."/>
            <person name="Choisne N."/>
            <person name="Demange N."/>
            <person name="Orjeda G."/>
            <person name="Samain S."/>
            <person name="Cattolico L."/>
            <person name="Pelletier E."/>
            <person name="Couloux A."/>
            <person name="Segurens B."/>
            <person name="Wincker P."/>
            <person name="D'Hont A."/>
            <person name="Scarpelli C."/>
            <person name="Weissenbach J."/>
            <person name="Salanoubat M."/>
            <person name="Quetier F."/>
            <person name="Yu Y."/>
            <person name="Kim H.R."/>
            <person name="Rambo T."/>
            <person name="Currie J."/>
            <person name="Collura K."/>
            <person name="Luo M."/>
            <person name="Yang T."/>
            <person name="Ammiraju J.S.S."/>
            <person name="Engler F."/>
            <person name="Soderlund C."/>
            <person name="Wing R.A."/>
            <person name="Palmer L.E."/>
            <person name="de la Bastide M."/>
            <person name="Spiegel L."/>
            <person name="Nascimento L."/>
            <person name="Zutavern T."/>
            <person name="O'Shaughnessy A."/>
            <person name="Dike S."/>
            <person name="Dedhia N."/>
            <person name="Preston R."/>
            <person name="Balija V."/>
            <person name="McCombie W.R."/>
            <person name="Chow T."/>
            <person name="Chen H."/>
            <person name="Chung M."/>
            <person name="Chen C."/>
            <person name="Shaw J."/>
            <person name="Wu H."/>
            <person name="Hsiao K."/>
            <person name="Chao Y."/>
            <person name="Chu M."/>
            <person name="Cheng C."/>
            <person name="Hour A."/>
            <person name="Lee P."/>
            <person name="Lin S."/>
            <person name="Lin Y."/>
            <person name="Liou J."/>
            <person name="Liu S."/>
            <person name="Hsing Y."/>
            <person name="Raghuvanshi S."/>
            <person name="Mohanty A."/>
            <person name="Bharti A.K."/>
            <person name="Gaur A."/>
            <person name="Gupta V."/>
            <person name="Kumar D."/>
            <person name="Ravi V."/>
            <person name="Vij S."/>
            <person name="Kapur A."/>
            <person name="Khurana P."/>
            <person name="Khurana P."/>
            <person name="Khurana J.P."/>
            <person name="Tyagi A.K."/>
            <person name="Gaikwad K."/>
            <person name="Singh A."/>
            <person name="Dalal V."/>
            <person name="Srivastava S."/>
            <person name="Dixit A."/>
            <person name="Pal A.K."/>
            <person name="Ghazi I.A."/>
            <person name="Yadav M."/>
            <person name="Pandit A."/>
            <person name="Bhargava A."/>
            <person name="Sureshbabu K."/>
            <person name="Batra K."/>
            <person name="Sharma T.R."/>
            <person name="Mohapatra T."/>
            <person name="Singh N.K."/>
            <person name="Messing J."/>
            <person name="Nelson A.B."/>
            <person name="Fuks G."/>
            <person name="Kavchok S."/>
            <person name="Keizer G."/>
            <person name="Linton E."/>
            <person name="Llaca V."/>
            <person name="Song R."/>
            <person name="Tanyolac B."/>
            <person name="Young S."/>
            <person name="Ho-Il K."/>
            <person name="Hahn J.H."/>
            <person name="Sangsakoo G."/>
            <person name="Vanavichit A."/>
            <person name="de Mattos Luiz.A.T."/>
            <person name="Zimmer P.D."/>
            <person name="Malone G."/>
            <person name="Dellagostin O."/>
            <person name="de Oliveira A.C."/>
            <person name="Bevan M."/>
            <person name="Bancroft I."/>
            <person name="Minx P."/>
            <person name="Cordum H."/>
            <person name="Wilson R."/>
            <person name="Cheng Z."/>
            <person name="Jin W."/>
            <person name="Jiang J."/>
            <person name="Leong S.A."/>
            <person name="Iwama H."/>
            <person name="Gojobori T."/>
            <person name="Itoh T."/>
            <person name="Niimura Y."/>
            <person name="Fujii Y."/>
            <person name="Habara T."/>
            <person name="Sakai H."/>
            <person name="Sato Y."/>
            <person name="Wilson G."/>
            <person name="Kumar K."/>
            <person name="McCouch S."/>
            <person name="Juretic N."/>
            <person name="Hoen D."/>
            <person name="Wright S."/>
            <person name="Bruskiewich R."/>
            <person name="Bureau T."/>
            <person name="Miyao A."/>
            <person name="Hirochika H."/>
            <person name="Nishikawa T."/>
            <person name="Kadowaki K."/>
            <person name="Sugiura M."/>
            <person name="Burr B."/>
            <person name="Sasaki T."/>
        </authorList>
    </citation>
    <scope>NUCLEOTIDE SEQUENCE [LARGE SCALE GENOMIC DNA]</scope>
    <source>
        <strain evidence="3">cv. Nipponbare</strain>
    </source>
</reference>
<dbReference type="EMBL" id="AP008207">
    <property type="protein sequence ID" value="BAF04820.2"/>
    <property type="molecule type" value="Genomic_DNA"/>
</dbReference>
<accession>Q0JN58</accession>
<feature type="compositionally biased region" description="Basic residues" evidence="1">
    <location>
        <begin position="169"/>
        <end position="204"/>
    </location>
</feature>
<evidence type="ECO:0000313" key="2">
    <source>
        <dbReference type="EMBL" id="BAF04820.2"/>
    </source>
</evidence>
<feature type="compositionally biased region" description="Basic residues" evidence="1">
    <location>
        <begin position="141"/>
        <end position="162"/>
    </location>
</feature>
<feature type="compositionally biased region" description="Basic and acidic residues" evidence="1">
    <location>
        <begin position="334"/>
        <end position="367"/>
    </location>
</feature>
<dbReference type="Proteomes" id="UP000000763">
    <property type="component" value="Chromosome 1"/>
</dbReference>